<comment type="caution">
    <text evidence="1">The sequence shown here is derived from an EMBL/GenBank/DDBJ whole genome shotgun (WGS) entry which is preliminary data.</text>
</comment>
<dbReference type="Gene3D" id="1.10.4080.10">
    <property type="entry name" value="ADP-ribosylation/Crystallin J1"/>
    <property type="match status" value="1"/>
</dbReference>
<dbReference type="InterPro" id="IPR005502">
    <property type="entry name" value="Ribosyl_crysJ1"/>
</dbReference>
<gene>
    <name evidence="1" type="ORF">ACFSCY_36425</name>
</gene>
<dbReference type="Pfam" id="PF03747">
    <property type="entry name" value="ADP_ribosyl_GH"/>
    <property type="match status" value="1"/>
</dbReference>
<dbReference type="Proteomes" id="UP001597145">
    <property type="component" value="Unassembled WGS sequence"/>
</dbReference>
<reference evidence="2" key="1">
    <citation type="journal article" date="2019" name="Int. J. Syst. Evol. Microbiol.">
        <title>The Global Catalogue of Microorganisms (GCM) 10K type strain sequencing project: providing services to taxonomists for standard genome sequencing and annotation.</title>
        <authorList>
            <consortium name="The Broad Institute Genomics Platform"/>
            <consortium name="The Broad Institute Genome Sequencing Center for Infectious Disease"/>
            <person name="Wu L."/>
            <person name="Ma J."/>
        </authorList>
    </citation>
    <scope>NUCLEOTIDE SEQUENCE [LARGE SCALE GENOMIC DNA]</scope>
    <source>
        <strain evidence="2">JCM 12165</strain>
    </source>
</reference>
<keyword evidence="2" id="KW-1185">Reference proteome</keyword>
<proteinExistence type="predicted"/>
<accession>A0ABW4FXR2</accession>
<evidence type="ECO:0000313" key="2">
    <source>
        <dbReference type="Proteomes" id="UP001597145"/>
    </source>
</evidence>
<evidence type="ECO:0000313" key="1">
    <source>
        <dbReference type="EMBL" id="MFD1534914.1"/>
    </source>
</evidence>
<name>A0ABW4FXR2_9PSEU</name>
<organism evidence="1 2">
    <name type="scientific">Pseudonocardia aurantiaca</name>
    <dbReference type="NCBI Taxonomy" id="75290"/>
    <lineage>
        <taxon>Bacteria</taxon>
        <taxon>Bacillati</taxon>
        <taxon>Actinomycetota</taxon>
        <taxon>Actinomycetes</taxon>
        <taxon>Pseudonocardiales</taxon>
        <taxon>Pseudonocardiaceae</taxon>
        <taxon>Pseudonocardia</taxon>
    </lineage>
</organism>
<dbReference type="InterPro" id="IPR036705">
    <property type="entry name" value="Ribosyl_crysJ1_sf"/>
</dbReference>
<sequence>MQTGLDTDSIGATAGAWAGAFLGLSGLPDALVDPLEARCRSAVFGFADLAISSLAERTLAIVEAHPA</sequence>
<protein>
    <submittedName>
        <fullName evidence="1">ADP-ribosylglycohydrolase family protein</fullName>
    </submittedName>
</protein>
<dbReference type="RefSeq" id="WP_343982722.1">
    <property type="nucleotide sequence ID" value="NZ_BAAAJG010000015.1"/>
</dbReference>
<dbReference type="EMBL" id="JBHUCP010000047">
    <property type="protein sequence ID" value="MFD1534914.1"/>
    <property type="molecule type" value="Genomic_DNA"/>
</dbReference>
<dbReference type="SUPFAM" id="SSF101478">
    <property type="entry name" value="ADP-ribosylglycohydrolase"/>
    <property type="match status" value="1"/>
</dbReference>